<dbReference type="Proteomes" id="UP001206128">
    <property type="component" value="Unassembled WGS sequence"/>
</dbReference>
<gene>
    <name evidence="3" type="ORF">LX83_004900</name>
</gene>
<protein>
    <recommendedName>
        <fullName evidence="2">DUF6292 domain-containing protein</fullName>
    </recommendedName>
</protein>
<dbReference type="RefSeq" id="WP_253775480.1">
    <property type="nucleotide sequence ID" value="NZ_JAMTCK010000012.1"/>
</dbReference>
<proteinExistence type="predicted"/>
<keyword evidence="4" id="KW-1185">Reference proteome</keyword>
<accession>A0AAE3GGX2</accession>
<reference evidence="3" key="1">
    <citation type="submission" date="2022-06" db="EMBL/GenBank/DDBJ databases">
        <title>Genomic Encyclopedia of Archaeal and Bacterial Type Strains, Phase II (KMG-II): from individual species to whole genera.</title>
        <authorList>
            <person name="Goeker M."/>
        </authorList>
    </citation>
    <scope>NUCLEOTIDE SEQUENCE</scope>
    <source>
        <strain evidence="3">DSM 43935</strain>
    </source>
</reference>
<evidence type="ECO:0000256" key="1">
    <source>
        <dbReference type="SAM" id="MobiDB-lite"/>
    </source>
</evidence>
<evidence type="ECO:0000313" key="3">
    <source>
        <dbReference type="EMBL" id="MCP2168026.1"/>
    </source>
</evidence>
<comment type="caution">
    <text evidence="3">The sequence shown here is derived from an EMBL/GenBank/DDBJ whole genome shotgun (WGS) entry which is preliminary data.</text>
</comment>
<evidence type="ECO:0000313" key="4">
    <source>
        <dbReference type="Proteomes" id="UP001206128"/>
    </source>
</evidence>
<feature type="domain" description="DUF6292" evidence="2">
    <location>
        <begin position="73"/>
        <end position="158"/>
    </location>
</feature>
<name>A0AAE3GGX2_9PSEU</name>
<evidence type="ECO:0000259" key="2">
    <source>
        <dbReference type="Pfam" id="PF19809"/>
    </source>
</evidence>
<dbReference type="AlphaFoldDB" id="A0AAE3GGX2"/>
<organism evidence="3 4">
    <name type="scientific">Goodfellowiella coeruleoviolacea</name>
    <dbReference type="NCBI Taxonomy" id="334858"/>
    <lineage>
        <taxon>Bacteria</taxon>
        <taxon>Bacillati</taxon>
        <taxon>Actinomycetota</taxon>
        <taxon>Actinomycetes</taxon>
        <taxon>Pseudonocardiales</taxon>
        <taxon>Pseudonocardiaceae</taxon>
        <taxon>Goodfellowiella</taxon>
    </lineage>
</organism>
<dbReference type="InterPro" id="IPR046259">
    <property type="entry name" value="DUF6292"/>
</dbReference>
<feature type="region of interest" description="Disordered" evidence="1">
    <location>
        <begin position="1"/>
        <end position="60"/>
    </location>
</feature>
<sequence>MTQIRPLDTGSANGAVLANRRGAEPVPRRPRTPGAKRCSPDEPLASASTPRPRTASAGPTDVADALTTALARYVRTVAEAVGVSGEGTTYEVTDTATAYLALDCRAADHPNRDVMLVWSAAQGWAVSIETTPTEPPLVLSRSTGDLVPAPEAVARFVTEAITRRGAGRTPAVPLPRTDWFHLAERMEHHAPVR</sequence>
<dbReference type="EMBL" id="JAMTCK010000012">
    <property type="protein sequence ID" value="MCP2168026.1"/>
    <property type="molecule type" value="Genomic_DNA"/>
</dbReference>
<dbReference type="Pfam" id="PF19809">
    <property type="entry name" value="DUF6292"/>
    <property type="match status" value="1"/>
</dbReference>